<dbReference type="Pfam" id="PF03595">
    <property type="entry name" value="SLAC1"/>
    <property type="match status" value="1"/>
</dbReference>
<organism evidence="9 10">
    <name type="scientific">Aspergillus nanangensis</name>
    <dbReference type="NCBI Taxonomy" id="2582783"/>
    <lineage>
        <taxon>Eukaryota</taxon>
        <taxon>Fungi</taxon>
        <taxon>Dikarya</taxon>
        <taxon>Ascomycota</taxon>
        <taxon>Pezizomycotina</taxon>
        <taxon>Eurotiomycetes</taxon>
        <taxon>Eurotiomycetidae</taxon>
        <taxon>Eurotiales</taxon>
        <taxon>Aspergillaceae</taxon>
        <taxon>Aspergillus</taxon>
        <taxon>Aspergillus subgen. Circumdati</taxon>
    </lineage>
</organism>
<evidence type="ECO:0000256" key="2">
    <source>
        <dbReference type="ARBA" id="ARBA00008566"/>
    </source>
</evidence>
<gene>
    <name evidence="9" type="ORF">FE257_003751</name>
</gene>
<feature type="transmembrane region" description="Helical" evidence="8">
    <location>
        <begin position="139"/>
        <end position="157"/>
    </location>
</feature>
<comment type="similarity">
    <text evidence="2">Belongs to the tellurite-resistance/dicarboxylate transporter (TDT) family.</text>
</comment>
<accession>A0AAD4GPH0</accession>
<reference evidence="9" key="1">
    <citation type="journal article" date="2019" name="Beilstein J. Org. Chem.">
        <title>Nanangenines: drimane sesquiterpenoids as the dominant metabolite cohort of a novel Australian fungus, Aspergillus nanangensis.</title>
        <authorList>
            <person name="Lacey H.J."/>
            <person name="Gilchrist C.L.M."/>
            <person name="Crombie A."/>
            <person name="Kalaitzis J.A."/>
            <person name="Vuong D."/>
            <person name="Rutledge P.J."/>
            <person name="Turner P."/>
            <person name="Pitt J.I."/>
            <person name="Lacey E."/>
            <person name="Chooi Y.H."/>
            <person name="Piggott A.M."/>
        </authorList>
    </citation>
    <scope>NUCLEOTIDE SEQUENCE</scope>
    <source>
        <strain evidence="9">MST-FP2251</strain>
    </source>
</reference>
<reference evidence="9" key="2">
    <citation type="submission" date="2020-02" db="EMBL/GenBank/DDBJ databases">
        <authorList>
            <person name="Gilchrist C.L.M."/>
            <person name="Chooi Y.-H."/>
        </authorList>
    </citation>
    <scope>NUCLEOTIDE SEQUENCE</scope>
    <source>
        <strain evidence="9">MST-FP2251</strain>
    </source>
</reference>
<keyword evidence="10" id="KW-1185">Reference proteome</keyword>
<evidence type="ECO:0000256" key="4">
    <source>
        <dbReference type="ARBA" id="ARBA00022475"/>
    </source>
</evidence>
<dbReference type="GO" id="GO:0005886">
    <property type="term" value="C:plasma membrane"/>
    <property type="evidence" value="ECO:0007669"/>
    <property type="project" value="UniProtKB-SubCell"/>
</dbReference>
<name>A0AAD4GPH0_ASPNN</name>
<evidence type="ECO:0000256" key="1">
    <source>
        <dbReference type="ARBA" id="ARBA00004651"/>
    </source>
</evidence>
<sequence>MLSVITLIAIPYVQLKLQPRGIQRIPPAILLPMIAAQTSAAGCGVICSSTLISDRPRVPVILISYLEIGAGFAVSIAFTAVVLLEHFNGTNPDQNKSGIALQVLGTAVLRDSFANYNRGTLLTEKAAEPIGYISQFGGLLSWAFSTFWWCFALGLYANSALNLDS</sequence>
<dbReference type="InterPro" id="IPR038665">
    <property type="entry name" value="Voltage-dep_anion_channel_sf"/>
</dbReference>
<evidence type="ECO:0000256" key="5">
    <source>
        <dbReference type="ARBA" id="ARBA00022692"/>
    </source>
</evidence>
<evidence type="ECO:0000313" key="9">
    <source>
        <dbReference type="EMBL" id="KAF9883333.1"/>
    </source>
</evidence>
<protein>
    <submittedName>
        <fullName evidence="9">Uncharacterized protein</fullName>
    </submittedName>
</protein>
<keyword evidence="7 8" id="KW-0472">Membrane</keyword>
<comment type="caution">
    <text evidence="9">The sequence shown here is derived from an EMBL/GenBank/DDBJ whole genome shotgun (WGS) entry which is preliminary data.</text>
</comment>
<dbReference type="AlphaFoldDB" id="A0AAD4GPH0"/>
<evidence type="ECO:0000256" key="8">
    <source>
        <dbReference type="SAM" id="Phobius"/>
    </source>
</evidence>
<evidence type="ECO:0000313" key="10">
    <source>
        <dbReference type="Proteomes" id="UP001194746"/>
    </source>
</evidence>
<evidence type="ECO:0000256" key="6">
    <source>
        <dbReference type="ARBA" id="ARBA00022989"/>
    </source>
</evidence>
<comment type="subcellular location">
    <subcellularLocation>
        <location evidence="1">Cell membrane</location>
        <topology evidence="1">Multi-pass membrane protein</topology>
    </subcellularLocation>
</comment>
<evidence type="ECO:0000256" key="7">
    <source>
        <dbReference type="ARBA" id="ARBA00023136"/>
    </source>
</evidence>
<keyword evidence="3" id="KW-0813">Transport</keyword>
<keyword evidence="6 8" id="KW-1133">Transmembrane helix</keyword>
<dbReference type="Proteomes" id="UP001194746">
    <property type="component" value="Unassembled WGS sequence"/>
</dbReference>
<proteinExistence type="inferred from homology"/>
<keyword evidence="4" id="KW-1003">Cell membrane</keyword>
<evidence type="ECO:0000256" key="3">
    <source>
        <dbReference type="ARBA" id="ARBA00022448"/>
    </source>
</evidence>
<feature type="transmembrane region" description="Helical" evidence="8">
    <location>
        <begin position="60"/>
        <end position="84"/>
    </location>
</feature>
<keyword evidence="5 8" id="KW-0812">Transmembrane</keyword>
<dbReference type="Gene3D" id="1.50.10.150">
    <property type="entry name" value="Voltage-dependent anion channel"/>
    <property type="match status" value="1"/>
</dbReference>
<dbReference type="GO" id="GO:0000319">
    <property type="term" value="F:sulfite transmembrane transporter activity"/>
    <property type="evidence" value="ECO:0007669"/>
    <property type="project" value="TreeGrafter"/>
</dbReference>
<dbReference type="PANTHER" id="PTHR31686">
    <property type="match status" value="1"/>
</dbReference>
<dbReference type="EMBL" id="VCAU01000170">
    <property type="protein sequence ID" value="KAF9883333.1"/>
    <property type="molecule type" value="Genomic_DNA"/>
</dbReference>
<feature type="transmembrane region" description="Helical" evidence="8">
    <location>
        <begin position="25"/>
        <end position="48"/>
    </location>
</feature>
<dbReference type="InterPro" id="IPR004695">
    <property type="entry name" value="SLAC1/Mae1/Ssu1/TehA"/>
</dbReference>
<dbReference type="PANTHER" id="PTHR31686:SF3">
    <property type="entry name" value="ACID TRANSPORT PROTEIN, PUTATIVE (AFU_ORTHOLOGUE AFUA_4G09410)-RELATED"/>
    <property type="match status" value="1"/>
</dbReference>
<dbReference type="InterPro" id="IPR051629">
    <property type="entry name" value="Sulfite_efflux_TDT"/>
</dbReference>